<reference evidence="1" key="1">
    <citation type="submission" date="2022-08" db="EMBL/GenBank/DDBJ databases">
        <authorList>
            <person name="Gutierrez-Valencia J."/>
        </authorList>
    </citation>
    <scope>NUCLEOTIDE SEQUENCE</scope>
</reference>
<keyword evidence="2" id="KW-1185">Reference proteome</keyword>
<comment type="caution">
    <text evidence="1">The sequence shown here is derived from an EMBL/GenBank/DDBJ whole genome shotgun (WGS) entry which is preliminary data.</text>
</comment>
<organism evidence="1 2">
    <name type="scientific">Linum tenue</name>
    <dbReference type="NCBI Taxonomy" id="586396"/>
    <lineage>
        <taxon>Eukaryota</taxon>
        <taxon>Viridiplantae</taxon>
        <taxon>Streptophyta</taxon>
        <taxon>Embryophyta</taxon>
        <taxon>Tracheophyta</taxon>
        <taxon>Spermatophyta</taxon>
        <taxon>Magnoliopsida</taxon>
        <taxon>eudicotyledons</taxon>
        <taxon>Gunneridae</taxon>
        <taxon>Pentapetalae</taxon>
        <taxon>rosids</taxon>
        <taxon>fabids</taxon>
        <taxon>Malpighiales</taxon>
        <taxon>Linaceae</taxon>
        <taxon>Linum</taxon>
    </lineage>
</organism>
<gene>
    <name evidence="1" type="ORF">LITE_LOCUS30651</name>
</gene>
<dbReference type="Proteomes" id="UP001154282">
    <property type="component" value="Unassembled WGS sequence"/>
</dbReference>
<dbReference type="EMBL" id="CAMGYJ010000007">
    <property type="protein sequence ID" value="CAI0450812.1"/>
    <property type="molecule type" value="Genomic_DNA"/>
</dbReference>
<accession>A0AAV0MXL4</accession>
<evidence type="ECO:0000313" key="1">
    <source>
        <dbReference type="EMBL" id="CAI0450812.1"/>
    </source>
</evidence>
<name>A0AAV0MXL4_9ROSI</name>
<protein>
    <submittedName>
        <fullName evidence="1">Uncharacterized protein</fullName>
    </submittedName>
</protein>
<feature type="non-terminal residue" evidence="1">
    <location>
        <position position="54"/>
    </location>
</feature>
<evidence type="ECO:0000313" key="2">
    <source>
        <dbReference type="Proteomes" id="UP001154282"/>
    </source>
</evidence>
<dbReference type="AlphaFoldDB" id="A0AAV0MXL4"/>
<sequence>MYPLHNRLPSFLFLRFAVNSSESVSCGSGCGSKSESSIYMIFKSVKKKSSSSCL</sequence>
<proteinExistence type="predicted"/>